<evidence type="ECO:0000256" key="1">
    <source>
        <dbReference type="ARBA" id="ARBA00022737"/>
    </source>
</evidence>
<dbReference type="Gene3D" id="3.30.160.20">
    <property type="match status" value="2"/>
</dbReference>
<dbReference type="EMBL" id="CP093347">
    <property type="protein sequence ID" value="WOH00405.1"/>
    <property type="molecule type" value="Genomic_DNA"/>
</dbReference>
<evidence type="ECO:0000313" key="6">
    <source>
        <dbReference type="Proteomes" id="UP000077755"/>
    </source>
</evidence>
<dbReference type="PANTHER" id="PTHR46031">
    <property type="match status" value="1"/>
</dbReference>
<feature type="domain" description="DRBM" evidence="4">
    <location>
        <begin position="109"/>
        <end position="176"/>
    </location>
</feature>
<keyword evidence="1" id="KW-0677">Repeat</keyword>
<dbReference type="PROSITE" id="PS50137">
    <property type="entry name" value="DS_RBD"/>
    <property type="match status" value="1"/>
</dbReference>
<gene>
    <name evidence="5" type="ORF">DCAR_0519764</name>
</gene>
<reference evidence="5" key="2">
    <citation type="submission" date="2022-03" db="EMBL/GenBank/DDBJ databases">
        <title>Draft title - Genomic analysis of global carrot germplasm unveils the trajectory of domestication and the origin of high carotenoid orange carrot.</title>
        <authorList>
            <person name="Iorizzo M."/>
            <person name="Ellison S."/>
            <person name="Senalik D."/>
            <person name="Macko-Podgorni A."/>
            <person name="Grzebelus D."/>
            <person name="Bostan H."/>
            <person name="Rolling W."/>
            <person name="Curaba J."/>
            <person name="Simon P."/>
        </authorList>
    </citation>
    <scope>NUCLEOTIDE SEQUENCE</scope>
    <source>
        <tissue evidence="5">Leaf</tissue>
    </source>
</reference>
<evidence type="ECO:0000313" key="5">
    <source>
        <dbReference type="EMBL" id="WOH00405.1"/>
    </source>
</evidence>
<proteinExistence type="predicted"/>
<dbReference type="PANTHER" id="PTHR46031:SF16">
    <property type="entry name" value="DOUBLE-STRANDED RNA-BINDING PROTEIN 4"/>
    <property type="match status" value="1"/>
</dbReference>
<dbReference type="AlphaFoldDB" id="A0AAF0X2V1"/>
<keyword evidence="2 3" id="KW-0694">RNA-binding</keyword>
<accession>A0AAF0X2V1</accession>
<dbReference type="SUPFAM" id="SSF54768">
    <property type="entry name" value="dsRNA-binding domain-like"/>
    <property type="match status" value="2"/>
</dbReference>
<sequence length="212" mass="23479">MMPNNKPPQKALHLALVAGGLPNMYKNLLQTYAQKRKLTLPAYSHEVVGGLYKSKVTVDGKSFETQEYFSTLKNAEQGAAKVAFESMSLQLTPEARFLSNSCLFSDEVLYKNLLQEHAQRTGLLPAYDIVKSGPPHMSIFVSTVEVGGKSYQGQEAKSKKMAEANAAKVAYICLTKCAEEAARHMLWRSKQSQETRKTSNVSTIISKTIRSI</sequence>
<evidence type="ECO:0000256" key="3">
    <source>
        <dbReference type="PROSITE-ProRule" id="PRU00266"/>
    </source>
</evidence>
<dbReference type="SMART" id="SM00358">
    <property type="entry name" value="DSRM"/>
    <property type="match status" value="2"/>
</dbReference>
<dbReference type="Pfam" id="PF00035">
    <property type="entry name" value="dsrm"/>
    <property type="match status" value="2"/>
</dbReference>
<evidence type="ECO:0000259" key="4">
    <source>
        <dbReference type="PROSITE" id="PS50137"/>
    </source>
</evidence>
<keyword evidence="6" id="KW-1185">Reference proteome</keyword>
<organism evidence="5 6">
    <name type="scientific">Daucus carota subsp. sativus</name>
    <name type="common">Carrot</name>
    <dbReference type="NCBI Taxonomy" id="79200"/>
    <lineage>
        <taxon>Eukaryota</taxon>
        <taxon>Viridiplantae</taxon>
        <taxon>Streptophyta</taxon>
        <taxon>Embryophyta</taxon>
        <taxon>Tracheophyta</taxon>
        <taxon>Spermatophyta</taxon>
        <taxon>Magnoliopsida</taxon>
        <taxon>eudicotyledons</taxon>
        <taxon>Gunneridae</taxon>
        <taxon>Pentapetalae</taxon>
        <taxon>asterids</taxon>
        <taxon>campanulids</taxon>
        <taxon>Apiales</taxon>
        <taxon>Apiaceae</taxon>
        <taxon>Apioideae</taxon>
        <taxon>Scandiceae</taxon>
        <taxon>Daucinae</taxon>
        <taxon>Daucus</taxon>
        <taxon>Daucus sect. Daucus</taxon>
    </lineage>
</organism>
<protein>
    <recommendedName>
        <fullName evidence="4">DRBM domain-containing protein</fullName>
    </recommendedName>
</protein>
<reference evidence="5" key="1">
    <citation type="journal article" date="2016" name="Nat. Genet.">
        <title>A high-quality carrot genome assembly provides new insights into carotenoid accumulation and asterid genome evolution.</title>
        <authorList>
            <person name="Iorizzo M."/>
            <person name="Ellison S."/>
            <person name="Senalik D."/>
            <person name="Zeng P."/>
            <person name="Satapoomin P."/>
            <person name="Huang J."/>
            <person name="Bowman M."/>
            <person name="Iovene M."/>
            <person name="Sanseverino W."/>
            <person name="Cavagnaro P."/>
            <person name="Yildiz M."/>
            <person name="Macko-Podgorni A."/>
            <person name="Moranska E."/>
            <person name="Grzebelus E."/>
            <person name="Grzebelus D."/>
            <person name="Ashrafi H."/>
            <person name="Zheng Z."/>
            <person name="Cheng S."/>
            <person name="Spooner D."/>
            <person name="Van Deynze A."/>
            <person name="Simon P."/>
        </authorList>
    </citation>
    <scope>NUCLEOTIDE SEQUENCE</scope>
    <source>
        <tissue evidence="5">Leaf</tissue>
    </source>
</reference>
<name>A0AAF0X2V1_DAUCS</name>
<dbReference type="Proteomes" id="UP000077755">
    <property type="component" value="Chromosome 5"/>
</dbReference>
<evidence type="ECO:0000256" key="2">
    <source>
        <dbReference type="ARBA" id="ARBA00022884"/>
    </source>
</evidence>
<dbReference type="GO" id="GO:0003723">
    <property type="term" value="F:RNA binding"/>
    <property type="evidence" value="ECO:0007669"/>
    <property type="project" value="UniProtKB-UniRule"/>
</dbReference>
<dbReference type="InterPro" id="IPR014720">
    <property type="entry name" value="dsRBD_dom"/>
</dbReference>